<keyword evidence="2" id="KW-0732">Signal</keyword>
<dbReference type="Proteomes" id="UP001589870">
    <property type="component" value="Unassembled WGS sequence"/>
</dbReference>
<organism evidence="3 4">
    <name type="scientific">Sphaerimonospora cavernae</name>
    <dbReference type="NCBI Taxonomy" id="1740611"/>
    <lineage>
        <taxon>Bacteria</taxon>
        <taxon>Bacillati</taxon>
        <taxon>Actinomycetota</taxon>
        <taxon>Actinomycetes</taxon>
        <taxon>Streptosporangiales</taxon>
        <taxon>Streptosporangiaceae</taxon>
        <taxon>Sphaerimonospora</taxon>
    </lineage>
</organism>
<name>A0ABV6U5K0_9ACTN</name>
<comment type="caution">
    <text evidence="3">The sequence shown here is derived from an EMBL/GenBank/DDBJ whole genome shotgun (WGS) entry which is preliminary data.</text>
</comment>
<dbReference type="EMBL" id="JBHMQT010000033">
    <property type="protein sequence ID" value="MFC0863735.1"/>
    <property type="molecule type" value="Genomic_DNA"/>
</dbReference>
<keyword evidence="4" id="KW-1185">Reference proteome</keyword>
<reference evidence="3 4" key="1">
    <citation type="submission" date="2024-09" db="EMBL/GenBank/DDBJ databases">
        <authorList>
            <person name="Sun Q."/>
            <person name="Mori K."/>
        </authorList>
    </citation>
    <scope>NUCLEOTIDE SEQUENCE [LARGE SCALE GENOMIC DNA]</scope>
    <source>
        <strain evidence="3 4">TBRC 1851</strain>
    </source>
</reference>
<dbReference type="RefSeq" id="WP_394301873.1">
    <property type="nucleotide sequence ID" value="NZ_JBHMQT010000033.1"/>
</dbReference>
<feature type="signal peptide" evidence="2">
    <location>
        <begin position="1"/>
        <end position="24"/>
    </location>
</feature>
<accession>A0ABV6U5K0</accession>
<evidence type="ECO:0000256" key="2">
    <source>
        <dbReference type="SAM" id="SignalP"/>
    </source>
</evidence>
<evidence type="ECO:0008006" key="5">
    <source>
        <dbReference type="Google" id="ProtNLM"/>
    </source>
</evidence>
<evidence type="ECO:0000256" key="1">
    <source>
        <dbReference type="SAM" id="MobiDB-lite"/>
    </source>
</evidence>
<feature type="region of interest" description="Disordered" evidence="1">
    <location>
        <begin position="29"/>
        <end position="118"/>
    </location>
</feature>
<sequence>MTTFDLFRRVAVPAAAAVTLLSLAACSGADGSPAPTVTVTVTATPSEQPAEPSAEPSAETPTEGTPAPEGSASPGPVAQPTEDDERPPISVKTPPIHGEVIQSDPGHDFTKGISPSRDGIVRGEMRAMQDANVAEYVPVRFVREYGGSTTGHFEGPPKGDVTAFAAPIAKDVVFLSAVGCDGKDQTIDGNYLGTQRCSRDRLVSLTDKGGLYALITVKNRQIVEVVQIYAA</sequence>
<feature type="compositionally biased region" description="Low complexity" evidence="1">
    <location>
        <begin position="33"/>
        <end position="63"/>
    </location>
</feature>
<evidence type="ECO:0000313" key="4">
    <source>
        <dbReference type="Proteomes" id="UP001589870"/>
    </source>
</evidence>
<protein>
    <recommendedName>
        <fullName evidence="5">Lipoprotein</fullName>
    </recommendedName>
</protein>
<feature type="chain" id="PRO_5047027491" description="Lipoprotein" evidence="2">
    <location>
        <begin position="25"/>
        <end position="231"/>
    </location>
</feature>
<proteinExistence type="predicted"/>
<gene>
    <name evidence="3" type="ORF">ACFHYQ_15640</name>
</gene>
<evidence type="ECO:0000313" key="3">
    <source>
        <dbReference type="EMBL" id="MFC0863735.1"/>
    </source>
</evidence>